<feature type="domain" description="Cupin type-1" evidence="1">
    <location>
        <begin position="14"/>
        <end position="156"/>
    </location>
</feature>
<dbReference type="OrthoDB" id="10263073at2759"/>
<dbReference type="Gene3D" id="2.60.120.10">
    <property type="entry name" value="Jelly Rolls"/>
    <property type="match status" value="2"/>
</dbReference>
<dbReference type="CDD" id="cd20306">
    <property type="entry name" value="cupin_OxDC-like"/>
    <property type="match status" value="2"/>
</dbReference>
<dbReference type="Pfam" id="PF00190">
    <property type="entry name" value="Cupin_1"/>
    <property type="match status" value="2"/>
</dbReference>
<dbReference type="PANTHER" id="PTHR31189">
    <property type="entry name" value="OS03G0336100 PROTEIN-RELATED"/>
    <property type="match status" value="1"/>
</dbReference>
<dbReference type="SMART" id="SM00835">
    <property type="entry name" value="Cupin_1"/>
    <property type="match status" value="2"/>
</dbReference>
<comment type="caution">
    <text evidence="2">The sequence shown here is derived from an EMBL/GenBank/DDBJ whole genome shotgun (WGS) entry which is preliminary data.</text>
</comment>
<evidence type="ECO:0000313" key="2">
    <source>
        <dbReference type="EMBL" id="OKL59714.1"/>
    </source>
</evidence>
<dbReference type="GeneID" id="31004897"/>
<dbReference type="AlphaFoldDB" id="A0A225AMY7"/>
<keyword evidence="3" id="KW-1185">Reference proteome</keyword>
<gene>
    <name evidence="2" type="ORF">UA08_05141</name>
</gene>
<proteinExistence type="predicted"/>
<dbReference type="InterPro" id="IPR050253">
    <property type="entry name" value="Seed_Storage-Functional"/>
</dbReference>
<evidence type="ECO:0000313" key="3">
    <source>
        <dbReference type="Proteomes" id="UP000214365"/>
    </source>
</evidence>
<dbReference type="Proteomes" id="UP000214365">
    <property type="component" value="Unassembled WGS sequence"/>
</dbReference>
<dbReference type="InterPro" id="IPR014710">
    <property type="entry name" value="RmlC-like_jellyroll"/>
</dbReference>
<protein>
    <recommendedName>
        <fullName evidence="1">Cupin type-1 domain-containing protein</fullName>
    </recommendedName>
</protein>
<dbReference type="InterPro" id="IPR006045">
    <property type="entry name" value="Cupin_1"/>
</dbReference>
<reference evidence="2 3" key="1">
    <citation type="submission" date="2015-06" db="EMBL/GenBank/DDBJ databases">
        <title>Talaromyces atroroseus IBT 11181 draft genome.</title>
        <authorList>
            <person name="Rasmussen K.B."/>
            <person name="Rasmussen S."/>
            <person name="Petersen B."/>
            <person name="Sicheritz-Ponten T."/>
            <person name="Mortensen U.H."/>
            <person name="Thrane U."/>
        </authorList>
    </citation>
    <scope>NUCLEOTIDE SEQUENCE [LARGE SCALE GENOMIC DNA]</scope>
    <source>
        <strain evidence="2 3">IBT 11181</strain>
    </source>
</reference>
<dbReference type="EMBL" id="LFMY01000007">
    <property type="protein sequence ID" value="OKL59714.1"/>
    <property type="molecule type" value="Genomic_DNA"/>
</dbReference>
<dbReference type="PANTHER" id="PTHR31189:SF2">
    <property type="entry name" value="RMLC-LIKE CUPINS SUPERFAMILY PROTEIN"/>
    <property type="match status" value="1"/>
</dbReference>
<evidence type="ECO:0000259" key="1">
    <source>
        <dbReference type="SMART" id="SM00835"/>
    </source>
</evidence>
<dbReference type="STRING" id="1441469.A0A225AMY7"/>
<organism evidence="2 3">
    <name type="scientific">Talaromyces atroroseus</name>
    <dbReference type="NCBI Taxonomy" id="1441469"/>
    <lineage>
        <taxon>Eukaryota</taxon>
        <taxon>Fungi</taxon>
        <taxon>Dikarya</taxon>
        <taxon>Ascomycota</taxon>
        <taxon>Pezizomycotina</taxon>
        <taxon>Eurotiomycetes</taxon>
        <taxon>Eurotiomycetidae</taxon>
        <taxon>Eurotiales</taxon>
        <taxon>Trichocomaceae</taxon>
        <taxon>Talaromyces</taxon>
        <taxon>Talaromyces sect. Trachyspermi</taxon>
    </lineage>
</organism>
<feature type="domain" description="Cupin type-1" evidence="1">
    <location>
        <begin position="193"/>
        <end position="335"/>
    </location>
</feature>
<name>A0A225AMY7_TALAT</name>
<dbReference type="RefSeq" id="XP_020119835.1">
    <property type="nucleotide sequence ID" value="XM_020267430.1"/>
</dbReference>
<dbReference type="SUPFAM" id="SSF51182">
    <property type="entry name" value="RmlC-like cupins"/>
    <property type="match status" value="2"/>
</dbReference>
<sequence>MVNTIIPGAPRHKYNLRGAKPLFASEDGVITKVTKKDFPILKNLAMERIVLAPGAIREPHWHVNANEMTYLLQGKIQVSILDSGTKMSTFTMDAGEMFHIEAGSLHVFENVGDEEAELIICFRHEEPEDFFLGASSGAFTDAVMANTYDFDEKVFKNISRTTQPRHIFKRHPSSKPARATIPTTAHFPDSHRFDIEGQQPPTAAPGVGSAKKARSQFWPALKNMAMYSLTVEDSGMREPHWHPDTVEMGYVHKGRARMSIMDPDGSVDTYYLEPGECYFLPAAYPHQIESLESDIHFLIFFDNPMPKDVGFRSAGVAIPRELMAATFGVKDTDFPEFPFEAEDPLLVAKKNAIDPIKSKL</sequence>
<dbReference type="InterPro" id="IPR011051">
    <property type="entry name" value="RmlC_Cupin_sf"/>
</dbReference>
<accession>A0A225AMY7</accession>